<feature type="compositionally biased region" description="Polar residues" evidence="1">
    <location>
        <begin position="120"/>
        <end position="129"/>
    </location>
</feature>
<dbReference type="PANTHER" id="PTHR38004:SF1">
    <property type="entry name" value="PROLINE-RICH PROTEIN 33"/>
    <property type="match status" value="1"/>
</dbReference>
<feature type="compositionally biased region" description="Pro residues" evidence="1">
    <location>
        <begin position="17"/>
        <end position="29"/>
    </location>
</feature>
<evidence type="ECO:0000256" key="1">
    <source>
        <dbReference type="SAM" id="MobiDB-lite"/>
    </source>
</evidence>
<feature type="compositionally biased region" description="Low complexity" evidence="1">
    <location>
        <begin position="358"/>
        <end position="369"/>
    </location>
</feature>
<dbReference type="STRING" id="118797.A0A340Y0Q3"/>
<feature type="compositionally biased region" description="Pro residues" evidence="1">
    <location>
        <begin position="305"/>
        <end position="317"/>
    </location>
</feature>
<evidence type="ECO:0000313" key="3">
    <source>
        <dbReference type="RefSeq" id="XP_007466067.1"/>
    </source>
</evidence>
<accession>A0A340Y0Q3</accession>
<feature type="region of interest" description="Disordered" evidence="1">
    <location>
        <begin position="1"/>
        <end position="92"/>
    </location>
</feature>
<reference evidence="3" key="1">
    <citation type="submission" date="2025-08" db="UniProtKB">
        <authorList>
            <consortium name="RefSeq"/>
        </authorList>
    </citation>
    <scope>IDENTIFICATION</scope>
</reference>
<feature type="compositionally biased region" description="Basic residues" evidence="1">
    <location>
        <begin position="40"/>
        <end position="51"/>
    </location>
</feature>
<feature type="compositionally biased region" description="Low complexity" evidence="1">
    <location>
        <begin position="80"/>
        <end position="91"/>
    </location>
</feature>
<dbReference type="AlphaFoldDB" id="A0A340Y0Q3"/>
<name>A0A340Y0Q3_LIPVE</name>
<feature type="compositionally biased region" description="Low complexity" evidence="1">
    <location>
        <begin position="214"/>
        <end position="224"/>
    </location>
</feature>
<protein>
    <submittedName>
        <fullName evidence="3">Uncharacterized protein C11orf89-like</fullName>
    </submittedName>
</protein>
<dbReference type="Proteomes" id="UP000265300">
    <property type="component" value="Unplaced"/>
</dbReference>
<sequence>MLTSAASVAPEMAGRCPPGPPGPPPPLLPKPGKDNLRLQKLLRKAARKRTSRAGPPAPPGPFRTSLSPVSEAGRDQETLAPRPAEAPRAVATLPCSPHTRVIHHVASPLQRSTFSFSLTQHRSLASHSKPTGPRLADPVPEPAQSPCGFAQVSGPTVRGTHISQVHFRRAPSPQAGTPEPSPVAPDGGPGDRAQGTAIRPPRAQPLLPVVRIHSPPARAQAASPRHGEPSVPRPAPGFQASGPREASSRVVVSIAPTYRSPGPSPYRPASVAPEAGHRENRPSAGPAAEAEQVSSPREASSPAPRSGPHPCPVPKVAPKPQLSGWTRLKKQLLEEAPFPEPEPSPGHAGLGGAAPTVSAPRPAPASRSSRMWDAVLCRMSVAESCGGQVGPRDGVRAPPGLSRLPFLCWPRFNARKLQEVAAQPPPTRYPIPALSPQPKNFNRSAAGWRLQ</sequence>
<dbReference type="OrthoDB" id="329227at2759"/>
<dbReference type="PANTHER" id="PTHR38004">
    <property type="entry name" value="PROLINE-RICH PROTEIN 33"/>
    <property type="match status" value="1"/>
</dbReference>
<keyword evidence="2" id="KW-1185">Reference proteome</keyword>
<dbReference type="InterPro" id="IPR028004">
    <property type="entry name" value="DUF4643"/>
</dbReference>
<dbReference type="GeneID" id="103077028"/>
<feature type="compositionally biased region" description="Low complexity" evidence="1">
    <location>
        <begin position="294"/>
        <end position="304"/>
    </location>
</feature>
<feature type="region of interest" description="Disordered" evidence="1">
    <location>
        <begin position="120"/>
        <end position="155"/>
    </location>
</feature>
<feature type="compositionally biased region" description="Pro residues" evidence="1">
    <location>
        <begin position="423"/>
        <end position="435"/>
    </location>
</feature>
<feature type="region of interest" description="Disordered" evidence="1">
    <location>
        <begin position="169"/>
        <end position="369"/>
    </location>
</feature>
<feature type="region of interest" description="Disordered" evidence="1">
    <location>
        <begin position="420"/>
        <end position="451"/>
    </location>
</feature>
<proteinExistence type="predicted"/>
<dbReference type="RefSeq" id="XP_007466067.1">
    <property type="nucleotide sequence ID" value="XM_007466005.1"/>
</dbReference>
<organism evidence="2 3">
    <name type="scientific">Lipotes vexillifer</name>
    <name type="common">Yangtze river dolphin</name>
    <dbReference type="NCBI Taxonomy" id="118797"/>
    <lineage>
        <taxon>Eukaryota</taxon>
        <taxon>Metazoa</taxon>
        <taxon>Chordata</taxon>
        <taxon>Craniata</taxon>
        <taxon>Vertebrata</taxon>
        <taxon>Euteleostomi</taxon>
        <taxon>Mammalia</taxon>
        <taxon>Eutheria</taxon>
        <taxon>Laurasiatheria</taxon>
        <taxon>Artiodactyla</taxon>
        <taxon>Whippomorpha</taxon>
        <taxon>Cetacea</taxon>
        <taxon>Odontoceti</taxon>
        <taxon>Lipotidae</taxon>
        <taxon>Lipotes</taxon>
    </lineage>
</organism>
<dbReference type="Pfam" id="PF15485">
    <property type="entry name" value="DUF4643"/>
    <property type="match status" value="1"/>
</dbReference>
<gene>
    <name evidence="3" type="primary">LOC103077028</name>
</gene>
<evidence type="ECO:0000313" key="2">
    <source>
        <dbReference type="Proteomes" id="UP000265300"/>
    </source>
</evidence>
<dbReference type="InParanoid" id="A0A340Y0Q3"/>
<dbReference type="KEGG" id="lve:103077028"/>